<accession>A0ABP9Q569</accession>
<protein>
    <recommendedName>
        <fullName evidence="4">DUF2020 domain-containing protein</fullName>
    </recommendedName>
</protein>
<dbReference type="Proteomes" id="UP001428817">
    <property type="component" value="Unassembled WGS sequence"/>
</dbReference>
<dbReference type="PROSITE" id="PS51257">
    <property type="entry name" value="PROKAR_LIPOPROTEIN"/>
    <property type="match status" value="1"/>
</dbReference>
<evidence type="ECO:0008006" key="4">
    <source>
        <dbReference type="Google" id="ProtNLM"/>
    </source>
</evidence>
<evidence type="ECO:0000256" key="1">
    <source>
        <dbReference type="SAM" id="SignalP"/>
    </source>
</evidence>
<sequence>MVKIWSVVTVLAASALLAGCGGGGSASTEAPAAPRAAPELTKPCTLLSNDTVSKVFSIKKIASAEKPPVNTPNGRANYVCEYRAQNGPLGTLLVTVTDSTVSPAQVAKAWQKLPAAQPVPGVGDAAIYSVDQAKRVAMLAAAKPAQGKTVAMIFTGSPKITQEMLSTLVKEAIGSV</sequence>
<gene>
    <name evidence="2" type="ORF">GCM10023321_34440</name>
</gene>
<dbReference type="EMBL" id="BAABJP010000015">
    <property type="protein sequence ID" value="GAA5157014.1"/>
    <property type="molecule type" value="Genomic_DNA"/>
</dbReference>
<reference evidence="3" key="1">
    <citation type="journal article" date="2019" name="Int. J. Syst. Evol. Microbiol.">
        <title>The Global Catalogue of Microorganisms (GCM) 10K type strain sequencing project: providing services to taxonomists for standard genome sequencing and annotation.</title>
        <authorList>
            <consortium name="The Broad Institute Genomics Platform"/>
            <consortium name="The Broad Institute Genome Sequencing Center for Infectious Disease"/>
            <person name="Wu L."/>
            <person name="Ma J."/>
        </authorList>
    </citation>
    <scope>NUCLEOTIDE SEQUENCE [LARGE SCALE GENOMIC DNA]</scope>
    <source>
        <strain evidence="3">JCM 18303</strain>
    </source>
</reference>
<keyword evidence="1" id="KW-0732">Signal</keyword>
<evidence type="ECO:0000313" key="2">
    <source>
        <dbReference type="EMBL" id="GAA5157014.1"/>
    </source>
</evidence>
<feature type="signal peptide" evidence="1">
    <location>
        <begin position="1"/>
        <end position="26"/>
    </location>
</feature>
<feature type="chain" id="PRO_5046969199" description="DUF2020 domain-containing protein" evidence="1">
    <location>
        <begin position="27"/>
        <end position="176"/>
    </location>
</feature>
<dbReference type="RefSeq" id="WP_185059432.1">
    <property type="nucleotide sequence ID" value="NZ_BAABJP010000015.1"/>
</dbReference>
<organism evidence="2 3">
    <name type="scientific">Pseudonocardia eucalypti</name>
    <dbReference type="NCBI Taxonomy" id="648755"/>
    <lineage>
        <taxon>Bacteria</taxon>
        <taxon>Bacillati</taxon>
        <taxon>Actinomycetota</taxon>
        <taxon>Actinomycetes</taxon>
        <taxon>Pseudonocardiales</taxon>
        <taxon>Pseudonocardiaceae</taxon>
        <taxon>Pseudonocardia</taxon>
    </lineage>
</organism>
<evidence type="ECO:0000313" key="3">
    <source>
        <dbReference type="Proteomes" id="UP001428817"/>
    </source>
</evidence>
<name>A0ABP9Q569_9PSEU</name>
<keyword evidence="3" id="KW-1185">Reference proteome</keyword>
<proteinExistence type="predicted"/>
<comment type="caution">
    <text evidence="2">The sequence shown here is derived from an EMBL/GenBank/DDBJ whole genome shotgun (WGS) entry which is preliminary data.</text>
</comment>